<dbReference type="eggNOG" id="KOG2529">
    <property type="taxonomic scope" value="Eukaryota"/>
</dbReference>
<name>T0QRB8_SAPDV</name>
<comment type="similarity">
    <text evidence="1">Belongs to the pseudouridine synthase TruB family.</text>
</comment>
<keyword evidence="4" id="KW-0413">Isomerase</keyword>
<reference evidence="6 7" key="1">
    <citation type="submission" date="2012-04" db="EMBL/GenBank/DDBJ databases">
        <title>The Genome Sequence of Saprolegnia declina VS20.</title>
        <authorList>
            <consortium name="The Broad Institute Genome Sequencing Platform"/>
            <person name="Russ C."/>
            <person name="Nusbaum C."/>
            <person name="Tyler B."/>
            <person name="van West P."/>
            <person name="Dieguez-Uribeondo J."/>
            <person name="de Bruijn I."/>
            <person name="Tripathy S."/>
            <person name="Jiang R."/>
            <person name="Young S.K."/>
            <person name="Zeng Q."/>
            <person name="Gargeya S."/>
            <person name="Fitzgerald M."/>
            <person name="Haas B."/>
            <person name="Abouelleil A."/>
            <person name="Alvarado L."/>
            <person name="Arachchi H.M."/>
            <person name="Berlin A."/>
            <person name="Chapman S.B."/>
            <person name="Goldberg J."/>
            <person name="Griggs A."/>
            <person name="Gujja S."/>
            <person name="Hansen M."/>
            <person name="Howarth C."/>
            <person name="Imamovic A."/>
            <person name="Larimer J."/>
            <person name="McCowen C."/>
            <person name="Montmayeur A."/>
            <person name="Murphy C."/>
            <person name="Neiman D."/>
            <person name="Pearson M."/>
            <person name="Priest M."/>
            <person name="Roberts A."/>
            <person name="Saif S."/>
            <person name="Shea T."/>
            <person name="Sisk P."/>
            <person name="Sykes S."/>
            <person name="Wortman J."/>
            <person name="Nusbaum C."/>
            <person name="Birren B."/>
        </authorList>
    </citation>
    <scope>NUCLEOTIDE SEQUENCE [LARGE SCALE GENOMIC DNA]</scope>
    <source>
        <strain evidence="6 7">VS20</strain>
    </source>
</reference>
<dbReference type="EMBL" id="JH767135">
    <property type="protein sequence ID" value="EQC40679.1"/>
    <property type="molecule type" value="Genomic_DNA"/>
</dbReference>
<accession>T0QRB8</accession>
<dbReference type="NCBIfam" id="TIGR00431">
    <property type="entry name" value="TruB"/>
    <property type="match status" value="1"/>
</dbReference>
<dbReference type="Gene3D" id="3.30.2350.10">
    <property type="entry name" value="Pseudouridine synthase"/>
    <property type="match status" value="1"/>
</dbReference>
<organism evidence="6 7">
    <name type="scientific">Saprolegnia diclina (strain VS20)</name>
    <dbReference type="NCBI Taxonomy" id="1156394"/>
    <lineage>
        <taxon>Eukaryota</taxon>
        <taxon>Sar</taxon>
        <taxon>Stramenopiles</taxon>
        <taxon>Oomycota</taxon>
        <taxon>Saprolegniomycetes</taxon>
        <taxon>Saprolegniales</taxon>
        <taxon>Saprolegniaceae</taxon>
        <taxon>Saprolegnia</taxon>
    </lineage>
</organism>
<dbReference type="PANTHER" id="PTHR13767">
    <property type="entry name" value="TRNA-PSEUDOURIDINE SYNTHASE"/>
    <property type="match status" value="1"/>
</dbReference>
<dbReference type="GO" id="GO:1990481">
    <property type="term" value="P:mRNA pseudouridine synthesis"/>
    <property type="evidence" value="ECO:0007669"/>
    <property type="project" value="TreeGrafter"/>
</dbReference>
<keyword evidence="3" id="KW-0819">tRNA processing</keyword>
<evidence type="ECO:0000256" key="1">
    <source>
        <dbReference type="ARBA" id="ARBA00008999"/>
    </source>
</evidence>
<dbReference type="EC" id="5.4.99.25" evidence="2"/>
<dbReference type="VEuPathDB" id="FungiDB:SDRG_01756"/>
<evidence type="ECO:0000256" key="2">
    <source>
        <dbReference type="ARBA" id="ARBA00012787"/>
    </source>
</evidence>
<dbReference type="CDD" id="cd02573">
    <property type="entry name" value="PseudoU_synth_EcTruB"/>
    <property type="match status" value="1"/>
</dbReference>
<dbReference type="RefSeq" id="XP_008605523.1">
    <property type="nucleotide sequence ID" value="XM_008607301.1"/>
</dbReference>
<dbReference type="GeneID" id="19942483"/>
<evidence type="ECO:0000256" key="3">
    <source>
        <dbReference type="ARBA" id="ARBA00022694"/>
    </source>
</evidence>
<dbReference type="GO" id="GO:0003723">
    <property type="term" value="F:RNA binding"/>
    <property type="evidence" value="ECO:0007669"/>
    <property type="project" value="InterPro"/>
</dbReference>
<sequence length="317" mass="34384">MLEHGFLNLCKPKGMTSHACVAKLRYLLKTKHIGHAGTLDPMATGVLPIAVNRATKFIQFLHKAKAYDGTIRFGVTTDSDDITGIVLLECPVPELTHARVEAALRGFVGNIIQRPPVVSAIRVDGERLYHLARTGKATLEDVPLRHVTVNSIQLHTFTPGDYPEATISVDCSEGTYIRSIARECGEVLLVQNGDIPAGATLAALHRTRSNGLTHESSVTLEQVERGVQDGTLVLTPPEALLQHLPRIHMSPAVERVWRNGQALLWPLGDVMDATPSTSPMPTAVYSDSSVFLGVTTLTLDANASRYSITGSRLQLHP</sequence>
<evidence type="ECO:0000259" key="5">
    <source>
        <dbReference type="Pfam" id="PF01509"/>
    </source>
</evidence>
<protein>
    <recommendedName>
        <fullName evidence="2">tRNA pseudouridine(55) synthase</fullName>
        <ecNumber evidence="2">5.4.99.25</ecNumber>
    </recommendedName>
</protein>
<evidence type="ECO:0000313" key="6">
    <source>
        <dbReference type="EMBL" id="EQC40679.1"/>
    </source>
</evidence>
<dbReference type="InterPro" id="IPR002501">
    <property type="entry name" value="PsdUridine_synth_N"/>
</dbReference>
<dbReference type="InterPro" id="IPR020103">
    <property type="entry name" value="PsdUridine_synth_cat_dom_sf"/>
</dbReference>
<dbReference type="GO" id="GO:0160148">
    <property type="term" value="F:tRNA pseudouridine(55) synthase activity"/>
    <property type="evidence" value="ECO:0007669"/>
    <property type="project" value="UniProtKB-EC"/>
</dbReference>
<dbReference type="PANTHER" id="PTHR13767:SF2">
    <property type="entry name" value="PSEUDOURIDYLATE SYNTHASE TRUB1"/>
    <property type="match status" value="1"/>
</dbReference>
<dbReference type="AlphaFoldDB" id="T0QRB8"/>
<dbReference type="HAMAP" id="MF_01080">
    <property type="entry name" value="TruB_bact"/>
    <property type="match status" value="1"/>
</dbReference>
<dbReference type="InterPro" id="IPR014780">
    <property type="entry name" value="tRNA_psdUridine_synth_TruB"/>
</dbReference>
<dbReference type="Proteomes" id="UP000030762">
    <property type="component" value="Unassembled WGS sequence"/>
</dbReference>
<proteinExistence type="inferred from homology"/>
<dbReference type="InParanoid" id="T0QRB8"/>
<evidence type="ECO:0000256" key="4">
    <source>
        <dbReference type="ARBA" id="ARBA00023235"/>
    </source>
</evidence>
<dbReference type="OMA" id="VDKPSGF"/>
<feature type="domain" description="Pseudouridine synthase II N-terminal" evidence="5">
    <location>
        <begin position="25"/>
        <end position="177"/>
    </location>
</feature>
<dbReference type="OrthoDB" id="9995526at2759"/>
<dbReference type="STRING" id="1156394.T0QRB8"/>
<evidence type="ECO:0000313" key="7">
    <source>
        <dbReference type="Proteomes" id="UP000030762"/>
    </source>
</evidence>
<gene>
    <name evidence="6" type="ORF">SDRG_01756</name>
</gene>
<dbReference type="SUPFAM" id="SSF55120">
    <property type="entry name" value="Pseudouridine synthase"/>
    <property type="match status" value="1"/>
</dbReference>
<dbReference type="Pfam" id="PF01509">
    <property type="entry name" value="TruB_N"/>
    <property type="match status" value="1"/>
</dbReference>
<keyword evidence="7" id="KW-1185">Reference proteome</keyword>
<dbReference type="GO" id="GO:0006400">
    <property type="term" value="P:tRNA modification"/>
    <property type="evidence" value="ECO:0007669"/>
    <property type="project" value="TreeGrafter"/>
</dbReference>